<dbReference type="NCBIfam" id="TIGR01143">
    <property type="entry name" value="murF"/>
    <property type="match status" value="1"/>
</dbReference>
<dbReference type="AlphaFoldDB" id="A0A6L8MEE2"/>
<dbReference type="Gene3D" id="3.40.1190.10">
    <property type="entry name" value="Mur-like, catalytic domain"/>
    <property type="match status" value="1"/>
</dbReference>
<dbReference type="PANTHER" id="PTHR43024">
    <property type="entry name" value="UDP-N-ACETYLMURAMOYL-TRIPEPTIDE--D-ALANYL-D-ALANINE LIGASE"/>
    <property type="match status" value="1"/>
</dbReference>
<dbReference type="InterPro" id="IPR013221">
    <property type="entry name" value="Mur_ligase_cen"/>
</dbReference>
<comment type="subcellular location">
    <subcellularLocation>
        <location evidence="10 11">Cytoplasm</location>
    </subcellularLocation>
</comment>
<evidence type="ECO:0000256" key="2">
    <source>
        <dbReference type="ARBA" id="ARBA00022598"/>
    </source>
</evidence>
<organism evidence="15 16">
    <name type="scientific">Duganella lactea</name>
    <dbReference type="NCBI Taxonomy" id="2692173"/>
    <lineage>
        <taxon>Bacteria</taxon>
        <taxon>Pseudomonadati</taxon>
        <taxon>Pseudomonadota</taxon>
        <taxon>Betaproteobacteria</taxon>
        <taxon>Burkholderiales</taxon>
        <taxon>Oxalobacteraceae</taxon>
        <taxon>Telluria group</taxon>
        <taxon>Duganella</taxon>
    </lineage>
</organism>
<dbReference type="PANTHER" id="PTHR43024:SF1">
    <property type="entry name" value="UDP-N-ACETYLMURAMOYL-TRIPEPTIDE--D-ALANYL-D-ALANINE LIGASE"/>
    <property type="match status" value="1"/>
</dbReference>
<dbReference type="RefSeq" id="WP_161018583.1">
    <property type="nucleotide sequence ID" value="NZ_WWCP01000003.1"/>
</dbReference>
<accession>A0A6L8MEE2</accession>
<comment type="pathway">
    <text evidence="10 11">Cell wall biogenesis; peptidoglycan biosynthesis.</text>
</comment>
<keyword evidence="9 10" id="KW-0961">Cell wall biogenesis/degradation</keyword>
<comment type="function">
    <text evidence="10 11">Involved in cell wall formation. Catalyzes the final step in the synthesis of UDP-N-acetylmuramoyl-pentapeptide, the precursor of murein.</text>
</comment>
<evidence type="ECO:0000256" key="4">
    <source>
        <dbReference type="ARBA" id="ARBA00022741"/>
    </source>
</evidence>
<dbReference type="Pfam" id="PF01225">
    <property type="entry name" value="Mur_ligase"/>
    <property type="match status" value="1"/>
</dbReference>
<keyword evidence="8 10" id="KW-0131">Cell cycle</keyword>
<dbReference type="HAMAP" id="MF_02019">
    <property type="entry name" value="MurF"/>
    <property type="match status" value="1"/>
</dbReference>
<evidence type="ECO:0000259" key="12">
    <source>
        <dbReference type="Pfam" id="PF01225"/>
    </source>
</evidence>
<evidence type="ECO:0000256" key="7">
    <source>
        <dbReference type="ARBA" id="ARBA00022984"/>
    </source>
</evidence>
<comment type="catalytic activity">
    <reaction evidence="10 11">
        <text>D-alanyl-D-alanine + UDP-N-acetyl-alpha-D-muramoyl-L-alanyl-gamma-D-glutamyl-meso-2,6-diaminopimelate + ATP = UDP-N-acetyl-alpha-D-muramoyl-L-alanyl-gamma-D-glutamyl-meso-2,6-diaminopimeloyl-D-alanyl-D-alanine + ADP + phosphate + H(+)</text>
        <dbReference type="Rhea" id="RHEA:28374"/>
        <dbReference type="ChEBI" id="CHEBI:15378"/>
        <dbReference type="ChEBI" id="CHEBI:30616"/>
        <dbReference type="ChEBI" id="CHEBI:43474"/>
        <dbReference type="ChEBI" id="CHEBI:57822"/>
        <dbReference type="ChEBI" id="CHEBI:61386"/>
        <dbReference type="ChEBI" id="CHEBI:83905"/>
        <dbReference type="ChEBI" id="CHEBI:456216"/>
        <dbReference type="EC" id="6.3.2.10"/>
    </reaction>
</comment>
<dbReference type="Pfam" id="PF08245">
    <property type="entry name" value="Mur_ligase_M"/>
    <property type="match status" value="1"/>
</dbReference>
<dbReference type="GO" id="GO:0009252">
    <property type="term" value="P:peptidoglycan biosynthetic process"/>
    <property type="evidence" value="ECO:0007669"/>
    <property type="project" value="UniProtKB-UniRule"/>
</dbReference>
<evidence type="ECO:0000256" key="5">
    <source>
        <dbReference type="ARBA" id="ARBA00022840"/>
    </source>
</evidence>
<dbReference type="InterPro" id="IPR035911">
    <property type="entry name" value="MurE/MurF_N"/>
</dbReference>
<dbReference type="InterPro" id="IPR000713">
    <property type="entry name" value="Mur_ligase_N"/>
</dbReference>
<sequence length="473" mass="50311">MRAAVAQILPSLTGARLVNAGARSLDLAFDSVSTDSRSVAAGALFVALRGEVFDAHNFLPQVAEKGVAAVVVEEVPEGFSESYNIAAIVVPNTLVALGQIANWWRKQFSIPVIGVTGSNGKTTVKEMIAAILAAAHGEEGRLATRGNLNNEIGVPLTLFRMEARQQAAVIEMGMNHPGEIGRLAVIAGANIAMVNNAQREHQEFMHTVEAVARENGAVLSALPTDGVAVFPHGDEFTPIWEELSAGRRMLRFGLSKDAEVSCTFRANDFDSEMFITISESEGDVCQFFVRLQAAGEHNVRNALAAVACTYAAGVPIEQIKLGLDTFAPVSGRLQKKQAANGAVVIDDTYNANPDSVRAAIDVLSKAAAPRVLVLGDMGEVGTQGREFHEEVGAYAQQKGIDTVLVTGELAAFVATAIKGAKVRHFENFGDLLSAVEAAVSPDATVLIKGSRFMKMERVVQHLIGSQQANKESH</sequence>
<feature type="domain" description="Mur ligase N-terminal catalytic" evidence="12">
    <location>
        <begin position="31"/>
        <end position="102"/>
    </location>
</feature>
<gene>
    <name evidence="10 15" type="primary">murF</name>
    <name evidence="15" type="ORF">GTP44_05105</name>
</gene>
<name>A0A6L8MEE2_9BURK</name>
<feature type="domain" description="Mur ligase C-terminal" evidence="13">
    <location>
        <begin position="331"/>
        <end position="451"/>
    </location>
</feature>
<dbReference type="SUPFAM" id="SSF53623">
    <property type="entry name" value="MurD-like peptide ligases, catalytic domain"/>
    <property type="match status" value="1"/>
</dbReference>
<dbReference type="Proteomes" id="UP000474565">
    <property type="component" value="Unassembled WGS sequence"/>
</dbReference>
<dbReference type="InterPro" id="IPR051046">
    <property type="entry name" value="MurCDEF_CellWall_CoF430Synth"/>
</dbReference>
<feature type="domain" description="Mur ligase central" evidence="14">
    <location>
        <begin position="115"/>
        <end position="308"/>
    </location>
</feature>
<feature type="binding site" evidence="10">
    <location>
        <begin position="117"/>
        <end position="123"/>
    </location>
    <ligand>
        <name>ATP</name>
        <dbReference type="ChEBI" id="CHEBI:30616"/>
    </ligand>
</feature>
<keyword evidence="7 10" id="KW-0573">Peptidoglycan synthesis</keyword>
<evidence type="ECO:0000256" key="9">
    <source>
        <dbReference type="ARBA" id="ARBA00023316"/>
    </source>
</evidence>
<dbReference type="Pfam" id="PF02875">
    <property type="entry name" value="Mur_ligase_C"/>
    <property type="match status" value="1"/>
</dbReference>
<dbReference type="InterPro" id="IPR036615">
    <property type="entry name" value="Mur_ligase_C_dom_sf"/>
</dbReference>
<comment type="similarity">
    <text evidence="10">Belongs to the MurCDEF family. MurF subfamily.</text>
</comment>
<protein>
    <recommendedName>
        <fullName evidence="10 11">UDP-N-acetylmuramoyl-tripeptide--D-alanyl-D-alanine ligase</fullName>
        <ecNumber evidence="10 11">6.3.2.10</ecNumber>
    </recommendedName>
    <alternativeName>
        <fullName evidence="10">D-alanyl-D-alanine-adding enzyme</fullName>
    </alternativeName>
</protein>
<dbReference type="InterPro" id="IPR005863">
    <property type="entry name" value="UDP-N-AcMur_synth"/>
</dbReference>
<dbReference type="GO" id="GO:0008360">
    <property type="term" value="P:regulation of cell shape"/>
    <property type="evidence" value="ECO:0007669"/>
    <property type="project" value="UniProtKB-KW"/>
</dbReference>
<evidence type="ECO:0000313" key="15">
    <source>
        <dbReference type="EMBL" id="MYM81337.1"/>
    </source>
</evidence>
<dbReference type="Gene3D" id="3.90.190.20">
    <property type="entry name" value="Mur ligase, C-terminal domain"/>
    <property type="match status" value="1"/>
</dbReference>
<dbReference type="InterPro" id="IPR036565">
    <property type="entry name" value="Mur-like_cat_sf"/>
</dbReference>
<evidence type="ECO:0000259" key="14">
    <source>
        <dbReference type="Pfam" id="PF08245"/>
    </source>
</evidence>
<evidence type="ECO:0000256" key="1">
    <source>
        <dbReference type="ARBA" id="ARBA00022490"/>
    </source>
</evidence>
<dbReference type="GO" id="GO:0005524">
    <property type="term" value="F:ATP binding"/>
    <property type="evidence" value="ECO:0007669"/>
    <property type="project" value="UniProtKB-UniRule"/>
</dbReference>
<dbReference type="EMBL" id="WWCP01000003">
    <property type="protein sequence ID" value="MYM81337.1"/>
    <property type="molecule type" value="Genomic_DNA"/>
</dbReference>
<dbReference type="GO" id="GO:0071555">
    <property type="term" value="P:cell wall organization"/>
    <property type="evidence" value="ECO:0007669"/>
    <property type="project" value="UniProtKB-KW"/>
</dbReference>
<evidence type="ECO:0000256" key="8">
    <source>
        <dbReference type="ARBA" id="ARBA00023306"/>
    </source>
</evidence>
<keyword evidence="4 10" id="KW-0547">Nucleotide-binding</keyword>
<dbReference type="GO" id="GO:0005737">
    <property type="term" value="C:cytoplasm"/>
    <property type="evidence" value="ECO:0007669"/>
    <property type="project" value="UniProtKB-SubCell"/>
</dbReference>
<reference evidence="15 16" key="1">
    <citation type="submission" date="2019-12" db="EMBL/GenBank/DDBJ databases">
        <title>Novel species isolated from a subtropical stream in China.</title>
        <authorList>
            <person name="Lu H."/>
        </authorList>
    </citation>
    <scope>NUCLEOTIDE SEQUENCE [LARGE SCALE GENOMIC DNA]</scope>
    <source>
        <strain evidence="15 16">FT50W</strain>
    </source>
</reference>
<proteinExistence type="inferred from homology"/>
<evidence type="ECO:0000256" key="11">
    <source>
        <dbReference type="RuleBase" id="RU004136"/>
    </source>
</evidence>
<comment type="caution">
    <text evidence="15">The sequence shown here is derived from an EMBL/GenBank/DDBJ whole genome shotgun (WGS) entry which is preliminary data.</text>
</comment>
<keyword evidence="6 10" id="KW-0133">Cell shape</keyword>
<keyword evidence="1 10" id="KW-0963">Cytoplasm</keyword>
<keyword evidence="3 10" id="KW-0132">Cell division</keyword>
<evidence type="ECO:0000256" key="3">
    <source>
        <dbReference type="ARBA" id="ARBA00022618"/>
    </source>
</evidence>
<dbReference type="EC" id="6.3.2.10" evidence="10 11"/>
<dbReference type="SUPFAM" id="SSF53244">
    <property type="entry name" value="MurD-like peptide ligases, peptide-binding domain"/>
    <property type="match status" value="1"/>
</dbReference>
<dbReference type="InterPro" id="IPR004101">
    <property type="entry name" value="Mur_ligase_C"/>
</dbReference>
<evidence type="ECO:0000256" key="6">
    <source>
        <dbReference type="ARBA" id="ARBA00022960"/>
    </source>
</evidence>
<dbReference type="GO" id="GO:0051301">
    <property type="term" value="P:cell division"/>
    <property type="evidence" value="ECO:0007669"/>
    <property type="project" value="UniProtKB-KW"/>
</dbReference>
<keyword evidence="5 10" id="KW-0067">ATP-binding</keyword>
<dbReference type="UniPathway" id="UPA00219"/>
<dbReference type="SUPFAM" id="SSF63418">
    <property type="entry name" value="MurE/MurF N-terminal domain"/>
    <property type="match status" value="1"/>
</dbReference>
<evidence type="ECO:0000313" key="16">
    <source>
        <dbReference type="Proteomes" id="UP000474565"/>
    </source>
</evidence>
<dbReference type="GO" id="GO:0047480">
    <property type="term" value="F:UDP-N-acetylmuramoyl-tripeptide-D-alanyl-D-alanine ligase activity"/>
    <property type="evidence" value="ECO:0007669"/>
    <property type="project" value="UniProtKB-UniRule"/>
</dbReference>
<evidence type="ECO:0000259" key="13">
    <source>
        <dbReference type="Pfam" id="PF02875"/>
    </source>
</evidence>
<evidence type="ECO:0000256" key="10">
    <source>
        <dbReference type="HAMAP-Rule" id="MF_02019"/>
    </source>
</evidence>
<keyword evidence="2 10" id="KW-0436">Ligase</keyword>
<dbReference type="Gene3D" id="3.40.1390.10">
    <property type="entry name" value="MurE/MurF, N-terminal domain"/>
    <property type="match status" value="1"/>
</dbReference>